<dbReference type="GO" id="GO:0055087">
    <property type="term" value="C:Ski complex"/>
    <property type="evidence" value="ECO:0007669"/>
    <property type="project" value="InterPro"/>
</dbReference>
<protein>
    <recommendedName>
        <fullName evidence="7">TPR-like protein</fullName>
    </recommendedName>
</protein>
<feature type="repeat" description="TPR" evidence="3">
    <location>
        <begin position="1058"/>
        <end position="1091"/>
    </location>
</feature>
<dbReference type="Pfam" id="PF18833">
    <property type="entry name" value="TPR_22"/>
    <property type="match status" value="1"/>
</dbReference>
<dbReference type="InterPro" id="IPR039226">
    <property type="entry name" value="Ski3/TTC37"/>
</dbReference>
<sequence length="1546" mass="172474">MSFVKSKLKASRDALQAKDWQAAVEAADEVLESEADNYNANVFKALALLNQDKKDESENLYRKAIQIQPRQPLAWQGLEKLLTETKQWDKLITLLQQLMDQAVEADDATKCAEHLQKLVQIQREEGSSSQLGETLSFYLPSSPYYATLSTLPAPDQTNPTATTTFDAQMAIHFDSFKVLNEIVQLKEEAEKRIIDREIEKRKNRLESMSKSREALRNEIGLEVWSTSKLPELYDQVLSHVQASDEARREAEHKLLLYRYNILKALPNPAGQLAGPSGTAATTAKSKEDDEQNTMRKKQALESVQELANGILSIDVPDELAWSIVLEWQDVLHLADLDRQRLRAYVHHFPRSGLSKSLEALLVSVKDKQFLEERKKRQEEEDVEVQQLDPLTLALDGLEQAPDSLLAHRIAAILYLIDRDWMSCSEVASAALSVVRRMTSQLGVSLEYGTRPSLESLLALSLTFIHPPQHHSRASRLCEEGLSKDAKNQEASMAKGIILQTSNQWKQARDVFSAVISNDEKESQDISYEARRALSLFKIPGREARLEVAWCDVQLGQLEDAQGELRTVIEELDADKEANAQDQAKAHWRLGQCLWQMGGHHREDREQAFSCFITALKRDAAYAPAFTSLGLFYATVSEPKDPQRAAKCFQKAFELDARENEAARRLAEMYAEEEDWDLVDLVARRTIEAEGGSWMFQQQSQSITAQRRHTTKNAWAWNAIGSTELARTNYERAIVAFQVALRSFPDNQGIWMRLGDAYLASGRQSAAIKTYDRARQLQSDEDAWQAAFSIANVQKDMGMYEEAIELFQLVSKEKPDLASVKIALAETKLLLALLQGKQGYVDRCRRGLYSAIVIVVRVLENNRRNAASWKVVADGISHLSRMDRVITDVSFIEKIMSKVSALSEEVSTDQKVPAISAVTAEKVTSAIPSDKNCTAIDLKRALRYASAYICKIRISLIGADEELAGSAWSDLCVALQELSNEMKRGNEILLEQNENIPSDNDSTWKETQAQAIACAKEALKLEPGNGTYWCTLGTLVFDHGVPLAQHCFIKAIECDSKDVTAWTNLGFLYLVHKDLELANEAFVRAQTIDSEIVQAWIGQALVADQKGNEETSRAFYRHAFTIDQEGTLEAIYGFAFSTFNHMRSSSEPSSVLMMNASSALSLYLSRRSNDVSALHLSALFAERLGELELATERIDAAASILEYQYEREESTEKAQLFAICMSNLGRIHLSCGRFDKAMESMEMCLGLLEGSTNDADKQKTALHASKADLERARLNAHCTIGLAHFGKGDASAAIASLEQSLEDLEGINASAGDDTSIEVQSGKETISILIARILWSQNKQEEAEAILMDILADNTQALDAMIALTATSWLTDNEEQLDAVQSDLMQLYEIQKAQSTKRSADATTLLTMFDLHKSDVPSALTRLRGDANHSLSARRTLVQTLIRIAAHYANNEAEEALQESQRYTQAVKNSIEANEDAIGHALMMESVAKLLYNKQRSRNLAAENETEDGNNLPPPPLTKPSISALEAIKADPCNPSSLFVLRDVLLI</sequence>
<dbReference type="Pfam" id="PF13432">
    <property type="entry name" value="TPR_16"/>
    <property type="match status" value="2"/>
</dbReference>
<evidence type="ECO:0008006" key="7">
    <source>
        <dbReference type="Google" id="ProtNLM"/>
    </source>
</evidence>
<evidence type="ECO:0000313" key="6">
    <source>
        <dbReference type="Proteomes" id="UP000245771"/>
    </source>
</evidence>
<dbReference type="SMART" id="SM00028">
    <property type="entry name" value="TPR"/>
    <property type="match status" value="10"/>
</dbReference>
<evidence type="ECO:0000256" key="2">
    <source>
        <dbReference type="ARBA" id="ARBA00022803"/>
    </source>
</evidence>
<name>A0A316VIX0_9BASI</name>
<evidence type="ECO:0000256" key="1">
    <source>
        <dbReference type="ARBA" id="ARBA00022737"/>
    </source>
</evidence>
<dbReference type="Pfam" id="PF13176">
    <property type="entry name" value="TPR_7"/>
    <property type="match status" value="1"/>
</dbReference>
<dbReference type="FunCoup" id="A0A316VIX0">
    <property type="interactions" value="242"/>
</dbReference>
<organism evidence="5 6">
    <name type="scientific">Meira miltonrushii</name>
    <dbReference type="NCBI Taxonomy" id="1280837"/>
    <lineage>
        <taxon>Eukaryota</taxon>
        <taxon>Fungi</taxon>
        <taxon>Dikarya</taxon>
        <taxon>Basidiomycota</taxon>
        <taxon>Ustilaginomycotina</taxon>
        <taxon>Exobasidiomycetes</taxon>
        <taxon>Exobasidiales</taxon>
        <taxon>Brachybasidiaceae</taxon>
        <taxon>Meira</taxon>
    </lineage>
</organism>
<dbReference type="InterPro" id="IPR011990">
    <property type="entry name" value="TPR-like_helical_dom_sf"/>
</dbReference>
<dbReference type="InterPro" id="IPR040962">
    <property type="entry name" value="TPR_22"/>
</dbReference>
<accession>A0A316VIX0</accession>
<proteinExistence type="predicted"/>
<feature type="repeat" description="TPR" evidence="3">
    <location>
        <begin position="713"/>
        <end position="746"/>
    </location>
</feature>
<dbReference type="PANTHER" id="PTHR15704:SF7">
    <property type="entry name" value="SUPERKILLER COMPLEX PROTEIN 3"/>
    <property type="match status" value="1"/>
</dbReference>
<dbReference type="STRING" id="1280837.A0A316VIX0"/>
<dbReference type="Proteomes" id="UP000245771">
    <property type="component" value="Unassembled WGS sequence"/>
</dbReference>
<dbReference type="SUPFAM" id="SSF48452">
    <property type="entry name" value="TPR-like"/>
    <property type="match status" value="4"/>
</dbReference>
<evidence type="ECO:0000313" key="5">
    <source>
        <dbReference type="EMBL" id="PWN37617.1"/>
    </source>
</evidence>
<feature type="region of interest" description="Disordered" evidence="4">
    <location>
        <begin position="270"/>
        <end position="294"/>
    </location>
</feature>
<dbReference type="InterPro" id="IPR019734">
    <property type="entry name" value="TPR_rpt"/>
</dbReference>
<dbReference type="Gene3D" id="1.25.40.10">
    <property type="entry name" value="Tetratricopeptide repeat domain"/>
    <property type="match status" value="4"/>
</dbReference>
<dbReference type="EMBL" id="KZ819602">
    <property type="protein sequence ID" value="PWN37617.1"/>
    <property type="molecule type" value="Genomic_DNA"/>
</dbReference>
<evidence type="ECO:0000256" key="4">
    <source>
        <dbReference type="SAM" id="MobiDB-lite"/>
    </source>
</evidence>
<keyword evidence="2 3" id="KW-0802">TPR repeat</keyword>
<reference evidence="5 6" key="1">
    <citation type="journal article" date="2018" name="Mol. Biol. Evol.">
        <title>Broad Genomic Sampling Reveals a Smut Pathogenic Ancestry of the Fungal Clade Ustilaginomycotina.</title>
        <authorList>
            <person name="Kijpornyongpan T."/>
            <person name="Mondo S.J."/>
            <person name="Barry K."/>
            <person name="Sandor L."/>
            <person name="Lee J."/>
            <person name="Lipzen A."/>
            <person name="Pangilinan J."/>
            <person name="LaButti K."/>
            <person name="Hainaut M."/>
            <person name="Henrissat B."/>
            <person name="Grigoriev I.V."/>
            <person name="Spatafora J.W."/>
            <person name="Aime M.C."/>
        </authorList>
    </citation>
    <scope>NUCLEOTIDE SEQUENCE [LARGE SCALE GENOMIC DNA]</scope>
    <source>
        <strain evidence="5 6">MCA 3882</strain>
    </source>
</reference>
<dbReference type="RefSeq" id="XP_025357919.1">
    <property type="nucleotide sequence ID" value="XM_025498281.1"/>
</dbReference>
<dbReference type="PROSITE" id="PS50005">
    <property type="entry name" value="TPR"/>
    <property type="match status" value="3"/>
</dbReference>
<keyword evidence="1" id="KW-0677">Repeat</keyword>
<feature type="repeat" description="TPR" evidence="3">
    <location>
        <begin position="747"/>
        <end position="780"/>
    </location>
</feature>
<dbReference type="InParanoid" id="A0A316VIX0"/>
<dbReference type="GeneID" id="37020062"/>
<gene>
    <name evidence="5" type="ORF">FA14DRAFT_159580</name>
</gene>
<evidence type="ECO:0000256" key="3">
    <source>
        <dbReference type="PROSITE-ProRule" id="PRU00339"/>
    </source>
</evidence>
<dbReference type="GO" id="GO:0006401">
    <property type="term" value="P:RNA catabolic process"/>
    <property type="evidence" value="ECO:0007669"/>
    <property type="project" value="InterPro"/>
</dbReference>
<dbReference type="OrthoDB" id="421075at2759"/>
<dbReference type="PANTHER" id="PTHR15704">
    <property type="entry name" value="SUPERKILLER 3 PROTEIN-RELATED"/>
    <property type="match status" value="1"/>
</dbReference>
<keyword evidence="6" id="KW-1185">Reference proteome</keyword>